<evidence type="ECO:0000313" key="3">
    <source>
        <dbReference type="Proteomes" id="UP001595805"/>
    </source>
</evidence>
<proteinExistence type="predicted"/>
<protein>
    <submittedName>
        <fullName evidence="2">Uncharacterized protein</fullName>
    </submittedName>
</protein>
<dbReference type="EMBL" id="JBHRZS010000006">
    <property type="protein sequence ID" value="MFC3879708.1"/>
    <property type="molecule type" value="Genomic_DNA"/>
</dbReference>
<organism evidence="2 3">
    <name type="scientific">Algoriphagus namhaensis</name>
    <dbReference type="NCBI Taxonomy" id="915353"/>
    <lineage>
        <taxon>Bacteria</taxon>
        <taxon>Pseudomonadati</taxon>
        <taxon>Bacteroidota</taxon>
        <taxon>Cytophagia</taxon>
        <taxon>Cytophagales</taxon>
        <taxon>Cyclobacteriaceae</taxon>
        <taxon>Algoriphagus</taxon>
    </lineage>
</organism>
<feature type="transmembrane region" description="Helical" evidence="1">
    <location>
        <begin position="78"/>
        <end position="98"/>
    </location>
</feature>
<keyword evidence="3" id="KW-1185">Reference proteome</keyword>
<evidence type="ECO:0000256" key="1">
    <source>
        <dbReference type="SAM" id="Phobius"/>
    </source>
</evidence>
<keyword evidence="1" id="KW-0472">Membrane</keyword>
<dbReference type="RefSeq" id="WP_377904383.1">
    <property type="nucleotide sequence ID" value="NZ_JBHRZS010000006.1"/>
</dbReference>
<feature type="transmembrane region" description="Helical" evidence="1">
    <location>
        <begin position="48"/>
        <end position="72"/>
    </location>
</feature>
<keyword evidence="1" id="KW-1133">Transmembrane helix</keyword>
<keyword evidence="1" id="KW-0812">Transmembrane</keyword>
<sequence>MNDQDIFTLWKSQDQKIEAIMAINAKLLKDQISQKAKKALGGLKAEKITGIVFGSVYLVILGALVSLGVMSGNFSGNYFLWSVTAIFLINLKIFSDYIRHLVMSLKIDFSGPVAEIQPQLIELRLSLIRSVGYVGLQLPFYSTLHLHSSWFPDQANLAGIIIQSVITLSFTAVAIWIFVKFRPENSNQKTVKWLMSLAGIKEVDRSLAQLEELNQLELSN</sequence>
<name>A0ABV8AP19_9BACT</name>
<gene>
    <name evidence="2" type="ORF">ACFOSV_05955</name>
</gene>
<evidence type="ECO:0000313" key="2">
    <source>
        <dbReference type="EMBL" id="MFC3879708.1"/>
    </source>
</evidence>
<accession>A0ABV8AP19</accession>
<feature type="transmembrane region" description="Helical" evidence="1">
    <location>
        <begin position="157"/>
        <end position="179"/>
    </location>
</feature>
<reference evidence="3" key="1">
    <citation type="journal article" date="2019" name="Int. J. Syst. Evol. Microbiol.">
        <title>The Global Catalogue of Microorganisms (GCM) 10K type strain sequencing project: providing services to taxonomists for standard genome sequencing and annotation.</title>
        <authorList>
            <consortium name="The Broad Institute Genomics Platform"/>
            <consortium name="The Broad Institute Genome Sequencing Center for Infectious Disease"/>
            <person name="Wu L."/>
            <person name="Ma J."/>
        </authorList>
    </citation>
    <scope>NUCLEOTIDE SEQUENCE [LARGE SCALE GENOMIC DNA]</scope>
    <source>
        <strain evidence="3">CCUG 60523</strain>
    </source>
</reference>
<comment type="caution">
    <text evidence="2">The sequence shown here is derived from an EMBL/GenBank/DDBJ whole genome shotgun (WGS) entry which is preliminary data.</text>
</comment>
<dbReference type="Proteomes" id="UP001595805">
    <property type="component" value="Unassembled WGS sequence"/>
</dbReference>